<proteinExistence type="predicted"/>
<dbReference type="RefSeq" id="WP_008703993.1">
    <property type="nucleotide sequence ID" value="NZ_CZBP01000005.1"/>
</dbReference>
<sequence>MESENYVYKKEIDWSTLMEGFTLPLDNQVIFLRNMENFLQRGQSKIIHFFMNGKTYDAKIVNMNNSVEKRKKDAYQIRYPRNGELSQALQQYFFKSMSYIKMIRENRDPKDRSYIKMPDGLKEYLAIYTTEYEDTFLLEPIAQDDFQVMKKAIQGMRERTVENEIEYEMEDKSSGIEKKLQIVKIRKLNRKIGENLKLLYGYRCQICGQVIGEKYGSHIAEAHHIDYFVNSLNNDANNQMIVCPNHHSVIHDANPVFDRRRMVYRFDNGVEERISLNKHLFIYVK</sequence>
<dbReference type="InterPro" id="IPR003615">
    <property type="entry name" value="HNH_nuc"/>
</dbReference>
<accession>A0A174R5C0</accession>
<dbReference type="SMART" id="SM00507">
    <property type="entry name" value="HNHc"/>
    <property type="match status" value="1"/>
</dbReference>
<feature type="domain" description="HNH nuclease" evidence="1">
    <location>
        <begin position="192"/>
        <end position="248"/>
    </location>
</feature>
<protein>
    <recommendedName>
        <fullName evidence="1">HNH nuclease domain-containing protein</fullName>
    </recommendedName>
</protein>
<evidence type="ECO:0000259" key="1">
    <source>
        <dbReference type="SMART" id="SM00507"/>
    </source>
</evidence>
<dbReference type="AlphaFoldDB" id="A0A174R5C0"/>
<name>A0A174R5C0_9FIRM</name>
<evidence type="ECO:0000313" key="2">
    <source>
        <dbReference type="EMBL" id="CUP80702.1"/>
    </source>
</evidence>
<dbReference type="Proteomes" id="UP000095762">
    <property type="component" value="Unassembled WGS sequence"/>
</dbReference>
<dbReference type="CDD" id="cd00085">
    <property type="entry name" value="HNHc"/>
    <property type="match status" value="1"/>
</dbReference>
<dbReference type="Gene3D" id="1.10.30.50">
    <property type="match status" value="1"/>
</dbReference>
<evidence type="ECO:0000313" key="3">
    <source>
        <dbReference type="Proteomes" id="UP000095762"/>
    </source>
</evidence>
<reference evidence="2 3" key="1">
    <citation type="submission" date="2015-09" db="EMBL/GenBank/DDBJ databases">
        <authorList>
            <consortium name="Pathogen Informatics"/>
        </authorList>
    </citation>
    <scope>NUCLEOTIDE SEQUENCE [LARGE SCALE GENOMIC DNA]</scope>
    <source>
        <strain evidence="2 3">2789STDY5834957</strain>
    </source>
</reference>
<dbReference type="EMBL" id="CZBP01000005">
    <property type="protein sequence ID" value="CUP80702.1"/>
    <property type="molecule type" value="Genomic_DNA"/>
</dbReference>
<gene>
    <name evidence="2" type="ORF">ERS852569_00817</name>
</gene>
<organism evidence="2 3">
    <name type="scientific">Blautia obeum</name>
    <dbReference type="NCBI Taxonomy" id="40520"/>
    <lineage>
        <taxon>Bacteria</taxon>
        <taxon>Bacillati</taxon>
        <taxon>Bacillota</taxon>
        <taxon>Clostridia</taxon>
        <taxon>Lachnospirales</taxon>
        <taxon>Lachnospiraceae</taxon>
        <taxon>Blautia</taxon>
    </lineage>
</organism>